<gene>
    <name evidence="2" type="ORF">C5F47_05010</name>
</gene>
<dbReference type="PANTHER" id="PTHR38011">
    <property type="entry name" value="DIHYDROFOLATE REDUCTASE FAMILY PROTEIN (AFU_ORTHOLOGUE AFUA_8G06820)"/>
    <property type="match status" value="1"/>
</dbReference>
<keyword evidence="3" id="KW-1185">Reference proteome</keyword>
<dbReference type="AlphaFoldDB" id="A0A7D5LZ93"/>
<dbReference type="Proteomes" id="UP000509771">
    <property type="component" value="Chromosome"/>
</dbReference>
<dbReference type="InterPro" id="IPR002734">
    <property type="entry name" value="RibDG_C"/>
</dbReference>
<dbReference type="InterPro" id="IPR024072">
    <property type="entry name" value="DHFR-like_dom_sf"/>
</dbReference>
<dbReference type="OrthoDB" id="7348at2157"/>
<evidence type="ECO:0000259" key="1">
    <source>
        <dbReference type="Pfam" id="PF01872"/>
    </source>
</evidence>
<dbReference type="EMBL" id="CP026993">
    <property type="protein sequence ID" value="QLH02953.1"/>
    <property type="molecule type" value="Genomic_DNA"/>
</dbReference>
<dbReference type="GO" id="GO:0008703">
    <property type="term" value="F:5-amino-6-(5-phosphoribosylamino)uracil reductase activity"/>
    <property type="evidence" value="ECO:0007669"/>
    <property type="project" value="InterPro"/>
</dbReference>
<evidence type="ECO:0000313" key="3">
    <source>
        <dbReference type="Proteomes" id="UP000509771"/>
    </source>
</evidence>
<dbReference type="GeneID" id="56059371"/>
<protein>
    <submittedName>
        <fullName evidence="2">Dihydrofolate reductase</fullName>
    </submittedName>
</protein>
<dbReference type="SUPFAM" id="SSF53597">
    <property type="entry name" value="Dihydrofolate reductase-like"/>
    <property type="match status" value="1"/>
</dbReference>
<organism evidence="2 3">
    <name type="scientific">Nitrosopumilus cobalaminigenes</name>
    <dbReference type="NCBI Taxonomy" id="1470066"/>
    <lineage>
        <taxon>Archaea</taxon>
        <taxon>Nitrososphaerota</taxon>
        <taxon>Nitrososphaeria</taxon>
        <taxon>Nitrosopumilales</taxon>
        <taxon>Nitrosopumilaceae</taxon>
        <taxon>Nitrosopumilus</taxon>
    </lineage>
</organism>
<dbReference type="InterPro" id="IPR050765">
    <property type="entry name" value="Riboflavin_Biosynth_HTPR"/>
</dbReference>
<dbReference type="GO" id="GO:0009231">
    <property type="term" value="P:riboflavin biosynthetic process"/>
    <property type="evidence" value="ECO:0007669"/>
    <property type="project" value="InterPro"/>
</dbReference>
<sequence>MTKVLLYIATSLDGYIARENGDIDWLPESSESSYDVFYKSIDTVMLGKTTYDQVLTFGEYPYKDKKSFVFSRTSMNNDNHVEFVSDIEKFVKDGFPGAGKNIWLVGGAKIIASFLKIGFVDEIITTVIPVLLGKGISLFQSIENETKLELVKTEKYGQLVDLHYKVLN</sequence>
<accession>A0A7D5LZ93</accession>
<dbReference type="Pfam" id="PF01872">
    <property type="entry name" value="RibD_C"/>
    <property type="match status" value="1"/>
</dbReference>
<reference evidence="2 3" key="1">
    <citation type="submission" date="2018-02" db="EMBL/GenBank/DDBJ databases">
        <title>Complete genome of Nitrosopumilus cobalaminigenes HCA1.</title>
        <authorList>
            <person name="Qin W."/>
            <person name="Zheng Y."/>
            <person name="Stahl D.A."/>
        </authorList>
    </citation>
    <scope>NUCLEOTIDE SEQUENCE [LARGE SCALE GENOMIC DNA]</scope>
    <source>
        <strain evidence="2 3">HCA1</strain>
    </source>
</reference>
<dbReference type="RefSeq" id="WP_179360046.1">
    <property type="nucleotide sequence ID" value="NZ_CP026993.1"/>
</dbReference>
<name>A0A7D5LZ93_9ARCH</name>
<evidence type="ECO:0000313" key="2">
    <source>
        <dbReference type="EMBL" id="QLH02953.1"/>
    </source>
</evidence>
<dbReference type="PANTHER" id="PTHR38011:SF11">
    <property type="entry name" value="2,5-DIAMINO-6-RIBOSYLAMINO-4(3H)-PYRIMIDINONE 5'-PHOSPHATE REDUCTASE"/>
    <property type="match status" value="1"/>
</dbReference>
<dbReference type="Gene3D" id="3.40.430.10">
    <property type="entry name" value="Dihydrofolate Reductase, subunit A"/>
    <property type="match status" value="1"/>
</dbReference>
<dbReference type="KEGG" id="ncl:C5F47_05010"/>
<feature type="domain" description="Bacterial bifunctional deaminase-reductase C-terminal" evidence="1">
    <location>
        <begin position="3"/>
        <end position="158"/>
    </location>
</feature>
<proteinExistence type="predicted"/>